<gene>
    <name evidence="1" type="ORF">SAMN04490194_2530</name>
</gene>
<evidence type="ECO:0000313" key="2">
    <source>
        <dbReference type="Proteomes" id="UP000198985"/>
    </source>
</evidence>
<proteinExistence type="predicted"/>
<dbReference type="RefSeq" id="WP_084322234.1">
    <property type="nucleotide sequence ID" value="NZ_FNTY01000002.1"/>
</dbReference>
<protein>
    <submittedName>
        <fullName evidence="1">Uncharacterized protein</fullName>
    </submittedName>
</protein>
<dbReference type="EMBL" id="FNTY01000002">
    <property type="protein sequence ID" value="SEE50602.1"/>
    <property type="molecule type" value="Genomic_DNA"/>
</dbReference>
<sequence length="128" mass="14346">MKICFSWEDSGGGLSPYCRSSILNEDGVSPLACLLNDDGGIYFLDTTPWLKEGLTRISNVKRSSIPCADWSRDAWGAELTKAQVKIYSLYDENYIELLDIESFEVALLAWINFIQMPSEPSVVTEVNL</sequence>
<evidence type="ECO:0000313" key="1">
    <source>
        <dbReference type="EMBL" id="SEE50602.1"/>
    </source>
</evidence>
<name>A0A1H5JDM2_9PSED</name>
<organism evidence="1 2">
    <name type="scientific">Pseudomonas migulae</name>
    <dbReference type="NCBI Taxonomy" id="78543"/>
    <lineage>
        <taxon>Bacteria</taxon>
        <taxon>Pseudomonadati</taxon>
        <taxon>Pseudomonadota</taxon>
        <taxon>Gammaproteobacteria</taxon>
        <taxon>Pseudomonadales</taxon>
        <taxon>Pseudomonadaceae</taxon>
        <taxon>Pseudomonas</taxon>
    </lineage>
</organism>
<dbReference type="Proteomes" id="UP000198985">
    <property type="component" value="Unassembled WGS sequence"/>
</dbReference>
<reference evidence="1 2" key="1">
    <citation type="submission" date="2016-10" db="EMBL/GenBank/DDBJ databases">
        <authorList>
            <person name="de Groot N.N."/>
        </authorList>
    </citation>
    <scope>NUCLEOTIDE SEQUENCE [LARGE SCALE GENOMIC DNA]</scope>
    <source>
        <strain evidence="1 2">BS3662</strain>
    </source>
</reference>
<dbReference type="AlphaFoldDB" id="A0A1H5JDM2"/>
<accession>A0A1H5JDM2</accession>